<dbReference type="PANTHER" id="PTHR30328">
    <property type="entry name" value="TRANSCRIPTIONAL REPRESSOR"/>
    <property type="match status" value="1"/>
</dbReference>
<dbReference type="Proteomes" id="UP000036958">
    <property type="component" value="Unassembled WGS sequence"/>
</dbReference>
<dbReference type="Gene3D" id="1.10.10.60">
    <property type="entry name" value="Homeodomain-like"/>
    <property type="match status" value="1"/>
</dbReference>
<feature type="DNA-binding region" description="H-T-H motif" evidence="2">
    <location>
        <begin position="24"/>
        <end position="43"/>
    </location>
</feature>
<evidence type="ECO:0000256" key="1">
    <source>
        <dbReference type="ARBA" id="ARBA00023125"/>
    </source>
</evidence>
<evidence type="ECO:0000313" key="4">
    <source>
        <dbReference type="EMBL" id="KOH42551.1"/>
    </source>
</evidence>
<dbReference type="SUPFAM" id="SSF48498">
    <property type="entry name" value="Tetracyclin repressor-like, C-terminal domain"/>
    <property type="match status" value="1"/>
</dbReference>
<comment type="caution">
    <text evidence="4">The sequence shown here is derived from an EMBL/GenBank/DDBJ whole genome shotgun (WGS) entry which is preliminary data.</text>
</comment>
<name>A0A0L8V2A5_9BACT</name>
<dbReference type="Pfam" id="PF00440">
    <property type="entry name" value="TetR_N"/>
    <property type="match status" value="1"/>
</dbReference>
<dbReference type="PRINTS" id="PR00455">
    <property type="entry name" value="HTHTETR"/>
</dbReference>
<dbReference type="PROSITE" id="PS50977">
    <property type="entry name" value="HTH_TETR_2"/>
    <property type="match status" value="1"/>
</dbReference>
<dbReference type="RefSeq" id="WP_053188973.1">
    <property type="nucleotide sequence ID" value="NZ_LGIA01000224.1"/>
</dbReference>
<protein>
    <recommendedName>
        <fullName evidence="3">HTH tetR-type domain-containing protein</fullName>
    </recommendedName>
</protein>
<reference evidence="5" key="1">
    <citation type="submission" date="2015-07" db="EMBL/GenBank/DDBJ databases">
        <title>Genome sequencing of Sunxiuqinia dokdonensis strain SK.</title>
        <authorList>
            <person name="Ahn S."/>
            <person name="Kim B.-C."/>
        </authorList>
    </citation>
    <scope>NUCLEOTIDE SEQUENCE [LARGE SCALE GENOMIC DNA]</scope>
    <source>
        <strain evidence="5">SK</strain>
    </source>
</reference>
<dbReference type="SUPFAM" id="SSF46689">
    <property type="entry name" value="Homeodomain-like"/>
    <property type="match status" value="1"/>
</dbReference>
<dbReference type="InterPro" id="IPR036271">
    <property type="entry name" value="Tet_transcr_reg_TetR-rel_C_sf"/>
</dbReference>
<feature type="domain" description="HTH tetR-type" evidence="3">
    <location>
        <begin position="1"/>
        <end position="61"/>
    </location>
</feature>
<dbReference type="InterPro" id="IPR001647">
    <property type="entry name" value="HTH_TetR"/>
</dbReference>
<organism evidence="4 5">
    <name type="scientific">Sunxiuqinia dokdonensis</name>
    <dbReference type="NCBI Taxonomy" id="1409788"/>
    <lineage>
        <taxon>Bacteria</taxon>
        <taxon>Pseudomonadati</taxon>
        <taxon>Bacteroidota</taxon>
        <taxon>Bacteroidia</taxon>
        <taxon>Marinilabiliales</taxon>
        <taxon>Prolixibacteraceae</taxon>
        <taxon>Sunxiuqinia</taxon>
    </lineage>
</organism>
<gene>
    <name evidence="4" type="ORF">NC99_46390</name>
</gene>
<dbReference type="InterPro" id="IPR009057">
    <property type="entry name" value="Homeodomain-like_sf"/>
</dbReference>
<dbReference type="GO" id="GO:0003677">
    <property type="term" value="F:DNA binding"/>
    <property type="evidence" value="ECO:0007669"/>
    <property type="project" value="UniProtKB-UniRule"/>
</dbReference>
<sequence length="199" mass="23419">MEVRERIIEEATRLFFQYGIRSITMNEIAVSLGISKRTVYETFKDKTELIHTCLRDLIRQRDERSQEVIASSANVIEAIFTSMQDGIKAINTINPLFFHDLKKYYPVIWKTLHEENKEKHYNLTYTQLRKGVNEGLFRKDIHIGIVSKLFHEQVNLISDESVFPREQYELTDLFKNLMINFVRGISTQKGIDLVDKMLD</sequence>
<dbReference type="STRING" id="1409788.NC99_46390"/>
<evidence type="ECO:0000256" key="2">
    <source>
        <dbReference type="PROSITE-ProRule" id="PRU00335"/>
    </source>
</evidence>
<dbReference type="Gene3D" id="1.10.357.10">
    <property type="entry name" value="Tetracycline Repressor, domain 2"/>
    <property type="match status" value="1"/>
</dbReference>
<evidence type="ECO:0000313" key="5">
    <source>
        <dbReference type="Proteomes" id="UP000036958"/>
    </source>
</evidence>
<keyword evidence="5" id="KW-1185">Reference proteome</keyword>
<evidence type="ECO:0000259" key="3">
    <source>
        <dbReference type="PROSITE" id="PS50977"/>
    </source>
</evidence>
<dbReference type="OrthoDB" id="881297at2"/>
<proteinExistence type="predicted"/>
<accession>A0A0L8V2A5</accession>
<dbReference type="EMBL" id="LGIA01000224">
    <property type="protein sequence ID" value="KOH42551.1"/>
    <property type="molecule type" value="Genomic_DNA"/>
</dbReference>
<keyword evidence="1 2" id="KW-0238">DNA-binding</keyword>
<dbReference type="PANTHER" id="PTHR30328:SF54">
    <property type="entry name" value="HTH-TYPE TRANSCRIPTIONAL REPRESSOR SCO4008"/>
    <property type="match status" value="1"/>
</dbReference>
<dbReference type="AlphaFoldDB" id="A0A0L8V2A5"/>
<dbReference type="InterPro" id="IPR050109">
    <property type="entry name" value="HTH-type_TetR-like_transc_reg"/>
</dbReference>